<sequence>MVEIAVAGGSGELAREIIDVLLATKKHEITILSRRDAAPEEVIDGTTWQKVDFHDKDSLVPVLNGVHTVLSFILCRSDVDHRAQKTLIAACIESGVKRFAPNEWSTSDVTASDGYAPKLGMREYLASINAEKKVLEYTLFQPGLFMNYLGAPLKTTNHVSTSKIQFDLEFRRAILVGDVDPPEQQRLTLTSIKDIANVVSLAIDYEGEWPVVGGMAGETLSVWEVLRIAEKVRGPFTVDKVNLEDLKAGKINASWTPCFDHPSVKAVEIAEAIPLNLILSNAWGAWVVSDEWNKLLPGYKFTGVEEFIREVWSGQP</sequence>
<evidence type="ECO:0000259" key="4">
    <source>
        <dbReference type="Pfam" id="PF05368"/>
    </source>
</evidence>
<gene>
    <name evidence="5" type="ORF">QBC37DRAFT_432023</name>
</gene>
<reference evidence="5" key="1">
    <citation type="journal article" date="2023" name="Mol. Phylogenet. Evol.">
        <title>Genome-scale phylogeny and comparative genomics of the fungal order Sordariales.</title>
        <authorList>
            <person name="Hensen N."/>
            <person name="Bonometti L."/>
            <person name="Westerberg I."/>
            <person name="Brannstrom I.O."/>
            <person name="Guillou S."/>
            <person name="Cros-Aarteil S."/>
            <person name="Calhoun S."/>
            <person name="Haridas S."/>
            <person name="Kuo A."/>
            <person name="Mondo S."/>
            <person name="Pangilinan J."/>
            <person name="Riley R."/>
            <person name="LaButti K."/>
            <person name="Andreopoulos B."/>
            <person name="Lipzen A."/>
            <person name="Chen C."/>
            <person name="Yan M."/>
            <person name="Daum C."/>
            <person name="Ng V."/>
            <person name="Clum A."/>
            <person name="Steindorff A."/>
            <person name="Ohm R.A."/>
            <person name="Martin F."/>
            <person name="Silar P."/>
            <person name="Natvig D.O."/>
            <person name="Lalanne C."/>
            <person name="Gautier V."/>
            <person name="Ament-Velasquez S.L."/>
            <person name="Kruys A."/>
            <person name="Hutchinson M.I."/>
            <person name="Powell A.J."/>
            <person name="Barry K."/>
            <person name="Miller A.N."/>
            <person name="Grigoriev I.V."/>
            <person name="Debuchy R."/>
            <person name="Gladieux P."/>
            <person name="Hiltunen Thoren M."/>
            <person name="Johannesson H."/>
        </authorList>
    </citation>
    <scope>NUCLEOTIDE SEQUENCE</scope>
    <source>
        <strain evidence="5">PSN293</strain>
    </source>
</reference>
<dbReference type="PANTHER" id="PTHR47706">
    <property type="entry name" value="NMRA-LIKE FAMILY PROTEIN"/>
    <property type="match status" value="1"/>
</dbReference>
<dbReference type="Gene3D" id="3.40.50.720">
    <property type="entry name" value="NAD(P)-binding Rossmann-like Domain"/>
    <property type="match status" value="1"/>
</dbReference>
<organism evidence="5 6">
    <name type="scientific">Rhypophila decipiens</name>
    <dbReference type="NCBI Taxonomy" id="261697"/>
    <lineage>
        <taxon>Eukaryota</taxon>
        <taxon>Fungi</taxon>
        <taxon>Dikarya</taxon>
        <taxon>Ascomycota</taxon>
        <taxon>Pezizomycotina</taxon>
        <taxon>Sordariomycetes</taxon>
        <taxon>Sordariomycetidae</taxon>
        <taxon>Sordariales</taxon>
        <taxon>Naviculisporaceae</taxon>
        <taxon>Rhypophila</taxon>
    </lineage>
</organism>
<dbReference type="InterPro" id="IPR036291">
    <property type="entry name" value="NAD(P)-bd_dom_sf"/>
</dbReference>
<keyword evidence="2" id="KW-0521">NADP</keyword>
<comment type="caution">
    <text evidence="5">The sequence shown here is derived from an EMBL/GenBank/DDBJ whole genome shotgun (WGS) entry which is preliminary data.</text>
</comment>
<evidence type="ECO:0000256" key="1">
    <source>
        <dbReference type="ARBA" id="ARBA00005725"/>
    </source>
</evidence>
<accession>A0AAN7B2F4</accession>
<evidence type="ECO:0000313" key="6">
    <source>
        <dbReference type="Proteomes" id="UP001301769"/>
    </source>
</evidence>
<evidence type="ECO:0000256" key="2">
    <source>
        <dbReference type="ARBA" id="ARBA00022857"/>
    </source>
</evidence>
<dbReference type="Pfam" id="PF05368">
    <property type="entry name" value="NmrA"/>
    <property type="match status" value="1"/>
</dbReference>
<comment type="similarity">
    <text evidence="1">Belongs to the NmrA-type oxidoreductase family. Isoflavone reductase subfamily.</text>
</comment>
<dbReference type="PANTHER" id="PTHR47706:SF4">
    <property type="entry name" value="NMRA-LIKE DOMAIN-CONTAINING PROTEIN"/>
    <property type="match status" value="1"/>
</dbReference>
<keyword evidence="3" id="KW-0560">Oxidoreductase</keyword>
<dbReference type="Proteomes" id="UP001301769">
    <property type="component" value="Unassembled WGS sequence"/>
</dbReference>
<proteinExistence type="inferred from homology"/>
<protein>
    <recommendedName>
        <fullName evidence="4">NmrA-like domain-containing protein</fullName>
    </recommendedName>
</protein>
<dbReference type="InterPro" id="IPR051609">
    <property type="entry name" value="NmrA/Isoflavone_reductase-like"/>
</dbReference>
<dbReference type="AlphaFoldDB" id="A0AAN7B2F4"/>
<dbReference type="InterPro" id="IPR008030">
    <property type="entry name" value="NmrA-like"/>
</dbReference>
<dbReference type="GO" id="GO:0016491">
    <property type="term" value="F:oxidoreductase activity"/>
    <property type="evidence" value="ECO:0007669"/>
    <property type="project" value="UniProtKB-KW"/>
</dbReference>
<dbReference type="EMBL" id="MU858244">
    <property type="protein sequence ID" value="KAK4208433.1"/>
    <property type="molecule type" value="Genomic_DNA"/>
</dbReference>
<feature type="domain" description="NmrA-like" evidence="4">
    <location>
        <begin position="4"/>
        <end position="308"/>
    </location>
</feature>
<evidence type="ECO:0000313" key="5">
    <source>
        <dbReference type="EMBL" id="KAK4208433.1"/>
    </source>
</evidence>
<name>A0AAN7B2F4_9PEZI</name>
<keyword evidence="6" id="KW-1185">Reference proteome</keyword>
<dbReference type="SUPFAM" id="SSF51735">
    <property type="entry name" value="NAD(P)-binding Rossmann-fold domains"/>
    <property type="match status" value="1"/>
</dbReference>
<evidence type="ECO:0000256" key="3">
    <source>
        <dbReference type="ARBA" id="ARBA00023002"/>
    </source>
</evidence>
<reference evidence="5" key="2">
    <citation type="submission" date="2023-05" db="EMBL/GenBank/DDBJ databases">
        <authorList>
            <consortium name="Lawrence Berkeley National Laboratory"/>
            <person name="Steindorff A."/>
            <person name="Hensen N."/>
            <person name="Bonometti L."/>
            <person name="Westerberg I."/>
            <person name="Brannstrom I.O."/>
            <person name="Guillou S."/>
            <person name="Cros-Aarteil S."/>
            <person name="Calhoun S."/>
            <person name="Haridas S."/>
            <person name="Kuo A."/>
            <person name="Mondo S."/>
            <person name="Pangilinan J."/>
            <person name="Riley R."/>
            <person name="Labutti K."/>
            <person name="Andreopoulos B."/>
            <person name="Lipzen A."/>
            <person name="Chen C."/>
            <person name="Yanf M."/>
            <person name="Daum C."/>
            <person name="Ng V."/>
            <person name="Clum A."/>
            <person name="Ohm R."/>
            <person name="Martin F."/>
            <person name="Silar P."/>
            <person name="Natvig D."/>
            <person name="Lalanne C."/>
            <person name="Gautier V."/>
            <person name="Ament-Velasquez S.L."/>
            <person name="Kruys A."/>
            <person name="Hutchinson M.I."/>
            <person name="Powell A.J."/>
            <person name="Barry K."/>
            <person name="Miller A.N."/>
            <person name="Grigoriev I.V."/>
            <person name="Debuchy R."/>
            <person name="Gladieux P."/>
            <person name="Thoren M.H."/>
            <person name="Johannesson H."/>
        </authorList>
    </citation>
    <scope>NUCLEOTIDE SEQUENCE</scope>
    <source>
        <strain evidence="5">PSN293</strain>
    </source>
</reference>